<dbReference type="PANTHER" id="PTHR38011:SF12">
    <property type="entry name" value="BIFUNCTIONAL DEAMINASE-REDUCTASE DOMAIN PROTEIN"/>
    <property type="match status" value="1"/>
</dbReference>
<dbReference type="InterPro" id="IPR024072">
    <property type="entry name" value="DHFR-like_dom_sf"/>
</dbReference>
<proteinExistence type="predicted"/>
<dbReference type="Proteomes" id="UP000766570">
    <property type="component" value="Unassembled WGS sequence"/>
</dbReference>
<accession>A0ABS4WEZ6</accession>
<dbReference type="InterPro" id="IPR050765">
    <property type="entry name" value="Riboflavin_Biosynth_HTPR"/>
</dbReference>
<dbReference type="Gene3D" id="3.40.430.10">
    <property type="entry name" value="Dihydrofolate Reductase, subunit A"/>
    <property type="match status" value="1"/>
</dbReference>
<feature type="domain" description="Bacterial bifunctional deaminase-reductase C-terminal" evidence="1">
    <location>
        <begin position="3"/>
        <end position="150"/>
    </location>
</feature>
<comment type="caution">
    <text evidence="2">The sequence shown here is derived from an EMBL/GenBank/DDBJ whole genome shotgun (WGS) entry which is preliminary data.</text>
</comment>
<dbReference type="PANTHER" id="PTHR38011">
    <property type="entry name" value="DIHYDROFOLATE REDUCTASE FAMILY PROTEIN (AFU_ORTHOLOGUE AFUA_8G06820)"/>
    <property type="match status" value="1"/>
</dbReference>
<protein>
    <submittedName>
        <fullName evidence="2">Dihydrofolate reductase</fullName>
    </submittedName>
</protein>
<dbReference type="InterPro" id="IPR002734">
    <property type="entry name" value="RibDG_C"/>
</dbReference>
<organism evidence="2 3">
    <name type="scientific">Paeniglutamicibacter psychrophenolicus</name>
    <dbReference type="NCBI Taxonomy" id="257454"/>
    <lineage>
        <taxon>Bacteria</taxon>
        <taxon>Bacillati</taxon>
        <taxon>Actinomycetota</taxon>
        <taxon>Actinomycetes</taxon>
        <taxon>Micrococcales</taxon>
        <taxon>Micrococcaceae</taxon>
        <taxon>Paeniglutamicibacter</taxon>
    </lineage>
</organism>
<dbReference type="Pfam" id="PF01872">
    <property type="entry name" value="RibD_C"/>
    <property type="match status" value="1"/>
</dbReference>
<dbReference type="EMBL" id="JAGIOE010000001">
    <property type="protein sequence ID" value="MBP2374773.1"/>
    <property type="molecule type" value="Genomic_DNA"/>
</dbReference>
<name>A0ABS4WEZ6_9MICC</name>
<evidence type="ECO:0000259" key="1">
    <source>
        <dbReference type="Pfam" id="PF01872"/>
    </source>
</evidence>
<dbReference type="RefSeq" id="WP_209907870.1">
    <property type="nucleotide sequence ID" value="NZ_BAAAMI010000017.1"/>
</dbReference>
<sequence length="176" mass="18769">MAKVLWHVSMSLDGFIAGVGDDMGWMAGYALPEASAPDIVQRIGALVIGGRTYSLARTDAGRPYGGAFSGPMFVPTREDPQSAAPGFTFVREGLAAALELASSAAGEKDVVVFGAKTAARCMDMDLIDELLVHVLPVLLGDGVRMFEHRGGTLHRLERIGLSSGPDVVDLRYRVHR</sequence>
<gene>
    <name evidence="2" type="ORF">JOF46_002685</name>
</gene>
<evidence type="ECO:0000313" key="3">
    <source>
        <dbReference type="Proteomes" id="UP000766570"/>
    </source>
</evidence>
<reference evidence="2 3" key="1">
    <citation type="submission" date="2021-03" db="EMBL/GenBank/DDBJ databases">
        <title>Sequencing the genomes of 1000 actinobacteria strains.</title>
        <authorList>
            <person name="Klenk H.-P."/>
        </authorList>
    </citation>
    <scope>NUCLEOTIDE SEQUENCE [LARGE SCALE GENOMIC DNA]</scope>
    <source>
        <strain evidence="2 3">DSM 15454</strain>
    </source>
</reference>
<dbReference type="SUPFAM" id="SSF53597">
    <property type="entry name" value="Dihydrofolate reductase-like"/>
    <property type="match status" value="1"/>
</dbReference>
<evidence type="ECO:0000313" key="2">
    <source>
        <dbReference type="EMBL" id="MBP2374773.1"/>
    </source>
</evidence>
<keyword evidence="3" id="KW-1185">Reference proteome</keyword>